<keyword evidence="5" id="KW-1185">Reference proteome</keyword>
<dbReference type="PANTHER" id="PTHR10584">
    <property type="entry name" value="SUGAR KINASE"/>
    <property type="match status" value="1"/>
</dbReference>
<accession>A0A1G8ESI3</accession>
<dbReference type="OrthoDB" id="9808601at2"/>
<reference evidence="5" key="1">
    <citation type="submission" date="2016-10" db="EMBL/GenBank/DDBJ databases">
        <authorList>
            <person name="Varghese N."/>
            <person name="Submissions S."/>
        </authorList>
    </citation>
    <scope>NUCLEOTIDE SEQUENCE [LARGE SCALE GENOMIC DNA]</scope>
    <source>
        <strain evidence="5">DSM 22002</strain>
    </source>
</reference>
<dbReference type="RefSeq" id="WP_092504934.1">
    <property type="nucleotide sequence ID" value="NZ_LT629695.1"/>
</dbReference>
<keyword evidence="2 4" id="KW-0418">Kinase</keyword>
<dbReference type="InterPro" id="IPR011611">
    <property type="entry name" value="PfkB_dom"/>
</dbReference>
<dbReference type="GO" id="GO:0016301">
    <property type="term" value="F:kinase activity"/>
    <property type="evidence" value="ECO:0007669"/>
    <property type="project" value="UniProtKB-KW"/>
</dbReference>
<feature type="domain" description="Carbohydrate kinase PfkB" evidence="3">
    <location>
        <begin position="4"/>
        <end position="288"/>
    </location>
</feature>
<name>A0A1G8ESI3_9MICO</name>
<evidence type="ECO:0000313" key="5">
    <source>
        <dbReference type="Proteomes" id="UP000198822"/>
    </source>
</evidence>
<evidence type="ECO:0000256" key="2">
    <source>
        <dbReference type="ARBA" id="ARBA00022777"/>
    </source>
</evidence>
<sequence length="297" mass="29976">MRALTFGDVIDDVLVFPDGRIRPDTDTDAQIVRRPGGSAANTAAWMAAAGVQTTFVGRVGAFDVARHTALLSEVGVDARIVGDPDHETGTIVVLVDRDERTMLTDRGANAFVDPDEIGDALLGAVDVVHVTGYSLLSGHAEAVGRLVDRAHALGTKVSCTIGSAGSISDLGVDVALDALHGADILVANLDEGAMITGKQGAAAIGAALADLAPVVALTLGHTGVVVIDRGARQFVPSIPAQLVDPTGAGDAFTATFVAHVVGGVDPVNAARRGVEMAAIAVSVRGARPAPAAHAAAA</sequence>
<dbReference type="Proteomes" id="UP000198822">
    <property type="component" value="Chromosome I"/>
</dbReference>
<dbReference type="Pfam" id="PF00294">
    <property type="entry name" value="PfkB"/>
    <property type="match status" value="1"/>
</dbReference>
<dbReference type="STRING" id="399736.SAMN04489720_2173"/>
<evidence type="ECO:0000259" key="3">
    <source>
        <dbReference type="Pfam" id="PF00294"/>
    </source>
</evidence>
<evidence type="ECO:0000256" key="1">
    <source>
        <dbReference type="ARBA" id="ARBA00022679"/>
    </source>
</evidence>
<gene>
    <name evidence="4" type="ORF">SAMN04489720_2173</name>
</gene>
<proteinExistence type="predicted"/>
<dbReference type="InterPro" id="IPR029056">
    <property type="entry name" value="Ribokinase-like"/>
</dbReference>
<dbReference type="Gene3D" id="3.40.1190.20">
    <property type="match status" value="1"/>
</dbReference>
<dbReference type="EMBL" id="LT629695">
    <property type="protein sequence ID" value="SDH72862.1"/>
    <property type="molecule type" value="Genomic_DNA"/>
</dbReference>
<dbReference type="PANTHER" id="PTHR10584:SF167">
    <property type="entry name" value="PFKB DOMAIN PROTEIN"/>
    <property type="match status" value="1"/>
</dbReference>
<dbReference type="SUPFAM" id="SSF53613">
    <property type="entry name" value="Ribokinase-like"/>
    <property type="match status" value="1"/>
</dbReference>
<organism evidence="4 5">
    <name type="scientific">Agrococcus jejuensis</name>
    <dbReference type="NCBI Taxonomy" id="399736"/>
    <lineage>
        <taxon>Bacteria</taxon>
        <taxon>Bacillati</taxon>
        <taxon>Actinomycetota</taxon>
        <taxon>Actinomycetes</taxon>
        <taxon>Micrococcales</taxon>
        <taxon>Microbacteriaceae</taxon>
        <taxon>Agrococcus</taxon>
    </lineage>
</organism>
<dbReference type="AlphaFoldDB" id="A0A1G8ESI3"/>
<evidence type="ECO:0000313" key="4">
    <source>
        <dbReference type="EMBL" id="SDH72862.1"/>
    </source>
</evidence>
<keyword evidence="1" id="KW-0808">Transferase</keyword>
<protein>
    <submittedName>
        <fullName evidence="4">Sugar or nucleoside kinase, ribokinase family</fullName>
    </submittedName>
</protein>